<accession>A0AA40I975</accession>
<comment type="caution">
    <text evidence="2">The sequence shown here is derived from an EMBL/GenBank/DDBJ whole genome shotgun (WGS) entry which is preliminary data.</text>
</comment>
<dbReference type="Proteomes" id="UP001177744">
    <property type="component" value="Unassembled WGS sequence"/>
</dbReference>
<evidence type="ECO:0000313" key="3">
    <source>
        <dbReference type="Proteomes" id="UP001177744"/>
    </source>
</evidence>
<proteinExistence type="predicted"/>
<dbReference type="EMBL" id="JAULJE010000003">
    <property type="protein sequence ID" value="KAK1345333.1"/>
    <property type="molecule type" value="Genomic_DNA"/>
</dbReference>
<keyword evidence="3" id="KW-1185">Reference proteome</keyword>
<feature type="region of interest" description="Disordered" evidence="1">
    <location>
        <begin position="29"/>
        <end position="88"/>
    </location>
</feature>
<evidence type="ECO:0000256" key="1">
    <source>
        <dbReference type="SAM" id="MobiDB-lite"/>
    </source>
</evidence>
<organism evidence="2 3">
    <name type="scientific">Cnephaeus nilssonii</name>
    <name type="common">Northern bat</name>
    <name type="synonym">Eptesicus nilssonii</name>
    <dbReference type="NCBI Taxonomy" id="3371016"/>
    <lineage>
        <taxon>Eukaryota</taxon>
        <taxon>Metazoa</taxon>
        <taxon>Chordata</taxon>
        <taxon>Craniata</taxon>
        <taxon>Vertebrata</taxon>
        <taxon>Euteleostomi</taxon>
        <taxon>Mammalia</taxon>
        <taxon>Eutheria</taxon>
        <taxon>Laurasiatheria</taxon>
        <taxon>Chiroptera</taxon>
        <taxon>Yangochiroptera</taxon>
        <taxon>Vespertilionidae</taxon>
        <taxon>Cnephaeus</taxon>
    </lineage>
</organism>
<protein>
    <submittedName>
        <fullName evidence="2">Uncharacterized protein</fullName>
    </submittedName>
</protein>
<evidence type="ECO:0000313" key="2">
    <source>
        <dbReference type="EMBL" id="KAK1345333.1"/>
    </source>
</evidence>
<sequence>MALCSLVCGIPSLLQRLVLQKKVLLHRRDLGPGGRAPEPRSTPPPAGAPEPRRKTTSQELPGALRPSARAGEGPLDTETWDPWQPSVCSPPPGPTGWRLHLLGAGCLHCILRAVSSLSRWAADCWGTVLDL</sequence>
<dbReference type="AlphaFoldDB" id="A0AA40I975"/>
<name>A0AA40I975_CNENI</name>
<reference evidence="2" key="1">
    <citation type="submission" date="2023-06" db="EMBL/GenBank/DDBJ databases">
        <title>Reference genome for the Northern bat (Eptesicus nilssonii), a most northern bat species.</title>
        <authorList>
            <person name="Laine V.N."/>
            <person name="Pulliainen A.T."/>
            <person name="Lilley T.M."/>
        </authorList>
    </citation>
    <scope>NUCLEOTIDE SEQUENCE</scope>
    <source>
        <strain evidence="2">BLF_Eptnil</strain>
        <tissue evidence="2">Kidney</tissue>
    </source>
</reference>
<gene>
    <name evidence="2" type="ORF">QTO34_014044</name>
</gene>